<sequence length="318" mass="33252">MRFALSPEQRQFSASLHDLLAGADTRAAARAWAQGRHEPGLKLWRDLHDLGIGALLVPEEHGGVGADAADAVVAFEALGYHAVPGPLVESVAVAPALPVGDRLPALAAGELIVTVALPPEVPRALDADVAGLVLRVRDGLVERVEPGEPTRSLDPARRLFTVDGPGETLGECGAGPFETGVLAVSAQLLGAGRRLLELATEYAKHRHQYGRPIGSYQAVKHLLADVATQLELARPLVYGAAVAVQERTDVIRDTSAAKVAAGRAAHLAARTALQVHGAVGYTAEHDLGLWLMKVRALVAAWGGAAFHRARVLAALGGI</sequence>
<feature type="domain" description="Acyl-CoA dehydrogenase/oxidase N-terminal" evidence="7">
    <location>
        <begin position="6"/>
        <end position="85"/>
    </location>
</feature>
<evidence type="ECO:0000259" key="6">
    <source>
        <dbReference type="Pfam" id="PF00441"/>
    </source>
</evidence>
<keyword evidence="9" id="KW-1185">Reference proteome</keyword>
<dbReference type="InterPro" id="IPR037069">
    <property type="entry name" value="AcylCoA_DH/ox_N_sf"/>
</dbReference>
<dbReference type="InterPro" id="IPR009075">
    <property type="entry name" value="AcylCo_DH/oxidase_C"/>
</dbReference>
<dbReference type="PANTHER" id="PTHR43884">
    <property type="entry name" value="ACYL-COA DEHYDROGENASE"/>
    <property type="match status" value="1"/>
</dbReference>
<feature type="domain" description="Acyl-CoA dehydrogenase/oxidase C-terminal" evidence="6">
    <location>
        <begin position="182"/>
        <end position="313"/>
    </location>
</feature>
<evidence type="ECO:0000313" key="9">
    <source>
        <dbReference type="Proteomes" id="UP001597478"/>
    </source>
</evidence>
<evidence type="ECO:0000313" key="8">
    <source>
        <dbReference type="EMBL" id="MFD2802499.1"/>
    </source>
</evidence>
<evidence type="ECO:0000256" key="4">
    <source>
        <dbReference type="ARBA" id="ARBA00022827"/>
    </source>
</evidence>
<dbReference type="Proteomes" id="UP001597478">
    <property type="component" value="Unassembled WGS sequence"/>
</dbReference>
<comment type="similarity">
    <text evidence="2">Belongs to the acyl-CoA dehydrogenase family.</text>
</comment>
<dbReference type="Pfam" id="PF00441">
    <property type="entry name" value="Acyl-CoA_dh_1"/>
    <property type="match status" value="1"/>
</dbReference>
<dbReference type="EMBL" id="JBHUOF010000048">
    <property type="protein sequence ID" value="MFD2802499.1"/>
    <property type="molecule type" value="Genomic_DNA"/>
</dbReference>
<evidence type="ECO:0000259" key="7">
    <source>
        <dbReference type="Pfam" id="PF02771"/>
    </source>
</evidence>
<organism evidence="8 9">
    <name type="scientific">Prauserella oleivorans</name>
    <dbReference type="NCBI Taxonomy" id="1478153"/>
    <lineage>
        <taxon>Bacteria</taxon>
        <taxon>Bacillati</taxon>
        <taxon>Actinomycetota</taxon>
        <taxon>Actinomycetes</taxon>
        <taxon>Pseudonocardiales</taxon>
        <taxon>Pseudonocardiaceae</taxon>
        <taxon>Prauserella</taxon>
    </lineage>
</organism>
<name>A0ABW5WH35_9PSEU</name>
<dbReference type="Gene3D" id="1.10.540.10">
    <property type="entry name" value="Acyl-CoA dehydrogenase/oxidase, N-terminal domain"/>
    <property type="match status" value="1"/>
</dbReference>
<dbReference type="Pfam" id="PF02771">
    <property type="entry name" value="Acyl-CoA_dh_N"/>
    <property type="match status" value="1"/>
</dbReference>
<dbReference type="RefSeq" id="WP_377514209.1">
    <property type="nucleotide sequence ID" value="NZ_JBHUOF010000048.1"/>
</dbReference>
<reference evidence="9" key="1">
    <citation type="journal article" date="2019" name="Int. J. Syst. Evol. Microbiol.">
        <title>The Global Catalogue of Microorganisms (GCM) 10K type strain sequencing project: providing services to taxonomists for standard genome sequencing and annotation.</title>
        <authorList>
            <consortium name="The Broad Institute Genomics Platform"/>
            <consortium name="The Broad Institute Genome Sequencing Center for Infectious Disease"/>
            <person name="Wu L."/>
            <person name="Ma J."/>
        </authorList>
    </citation>
    <scope>NUCLEOTIDE SEQUENCE [LARGE SCALE GENOMIC DNA]</scope>
    <source>
        <strain evidence="9">IBRC-M 10906</strain>
    </source>
</reference>
<comment type="cofactor">
    <cofactor evidence="1">
        <name>FAD</name>
        <dbReference type="ChEBI" id="CHEBI:57692"/>
    </cofactor>
</comment>
<proteinExistence type="inferred from homology"/>
<protein>
    <submittedName>
        <fullName evidence="8">Acyl-CoA dehydrogenase family protein</fullName>
    </submittedName>
</protein>
<dbReference type="InterPro" id="IPR013786">
    <property type="entry name" value="AcylCoA_DH/ox_N"/>
</dbReference>
<gene>
    <name evidence="8" type="ORF">ACFS2C_24215</name>
</gene>
<keyword evidence="3" id="KW-0285">Flavoprotein</keyword>
<dbReference type="InterPro" id="IPR009100">
    <property type="entry name" value="AcylCoA_DH/oxidase_NM_dom_sf"/>
</dbReference>
<keyword evidence="4" id="KW-0274">FAD</keyword>
<comment type="caution">
    <text evidence="8">The sequence shown here is derived from an EMBL/GenBank/DDBJ whole genome shotgun (WGS) entry which is preliminary data.</text>
</comment>
<evidence type="ECO:0000256" key="2">
    <source>
        <dbReference type="ARBA" id="ARBA00009347"/>
    </source>
</evidence>
<evidence type="ECO:0000256" key="1">
    <source>
        <dbReference type="ARBA" id="ARBA00001974"/>
    </source>
</evidence>
<dbReference type="InterPro" id="IPR036250">
    <property type="entry name" value="AcylCo_DH-like_C"/>
</dbReference>
<dbReference type="SUPFAM" id="SSF47203">
    <property type="entry name" value="Acyl-CoA dehydrogenase C-terminal domain-like"/>
    <property type="match status" value="1"/>
</dbReference>
<dbReference type="PANTHER" id="PTHR43884:SF20">
    <property type="entry name" value="ACYL-COA DEHYDROGENASE FADE28"/>
    <property type="match status" value="1"/>
</dbReference>
<evidence type="ECO:0000256" key="5">
    <source>
        <dbReference type="ARBA" id="ARBA00023002"/>
    </source>
</evidence>
<dbReference type="SUPFAM" id="SSF56645">
    <property type="entry name" value="Acyl-CoA dehydrogenase NM domain-like"/>
    <property type="match status" value="1"/>
</dbReference>
<evidence type="ECO:0000256" key="3">
    <source>
        <dbReference type="ARBA" id="ARBA00022630"/>
    </source>
</evidence>
<dbReference type="Gene3D" id="1.20.140.10">
    <property type="entry name" value="Butyryl-CoA Dehydrogenase, subunit A, domain 3"/>
    <property type="match status" value="1"/>
</dbReference>
<keyword evidence="5" id="KW-0560">Oxidoreductase</keyword>
<accession>A0ABW5WH35</accession>